<comment type="caution">
    <text evidence="4">The sequence shown here is derived from an EMBL/GenBank/DDBJ whole genome shotgun (WGS) entry which is preliminary data.</text>
</comment>
<feature type="repeat" description="PPR" evidence="3">
    <location>
        <begin position="51"/>
        <end position="85"/>
    </location>
</feature>
<dbReference type="InterPro" id="IPR002885">
    <property type="entry name" value="PPR_rpt"/>
</dbReference>
<sequence length="114" mass="12594">MGENGVVPNSVTYNIVVKGLCKEGKMEEAIETIRKMEEKGYAPNCKGLKMDVVAVNTILHSLCKEKNLDEAFKLLRCASKRGYDLDEVSYGNEAEVGAQGFQMNLKPGIHMLLV</sequence>
<dbReference type="InterPro" id="IPR011990">
    <property type="entry name" value="TPR-like_helical_dom_sf"/>
</dbReference>
<reference evidence="4 5" key="1">
    <citation type="submission" date="2024-01" db="EMBL/GenBank/DDBJ databases">
        <title>Genome assemblies of Stephania.</title>
        <authorList>
            <person name="Yang L."/>
        </authorList>
    </citation>
    <scope>NUCLEOTIDE SEQUENCE [LARGE SCALE GENOMIC DNA]</scope>
    <source>
        <strain evidence="4">QJT</strain>
        <tissue evidence="4">Leaf</tissue>
    </source>
</reference>
<dbReference type="EMBL" id="JBBNAE010000006">
    <property type="protein sequence ID" value="KAK9116305.1"/>
    <property type="molecule type" value="Genomic_DNA"/>
</dbReference>
<comment type="similarity">
    <text evidence="1">Belongs to the PPR family. P subfamily.</text>
</comment>
<dbReference type="InterPro" id="IPR050872">
    <property type="entry name" value="PPR_P_subfamily"/>
</dbReference>
<evidence type="ECO:0000256" key="1">
    <source>
        <dbReference type="ARBA" id="ARBA00007626"/>
    </source>
</evidence>
<proteinExistence type="inferred from homology"/>
<feature type="repeat" description="PPR" evidence="3">
    <location>
        <begin position="9"/>
        <end position="43"/>
    </location>
</feature>
<evidence type="ECO:0008006" key="6">
    <source>
        <dbReference type="Google" id="ProtNLM"/>
    </source>
</evidence>
<organism evidence="4 5">
    <name type="scientific">Stephania japonica</name>
    <dbReference type="NCBI Taxonomy" id="461633"/>
    <lineage>
        <taxon>Eukaryota</taxon>
        <taxon>Viridiplantae</taxon>
        <taxon>Streptophyta</taxon>
        <taxon>Embryophyta</taxon>
        <taxon>Tracheophyta</taxon>
        <taxon>Spermatophyta</taxon>
        <taxon>Magnoliopsida</taxon>
        <taxon>Ranunculales</taxon>
        <taxon>Menispermaceae</taxon>
        <taxon>Menispermoideae</taxon>
        <taxon>Cissampelideae</taxon>
        <taxon>Stephania</taxon>
    </lineage>
</organism>
<dbReference type="Gene3D" id="1.25.40.10">
    <property type="entry name" value="Tetratricopeptide repeat domain"/>
    <property type="match status" value="1"/>
</dbReference>
<dbReference type="Proteomes" id="UP001417504">
    <property type="component" value="Unassembled WGS sequence"/>
</dbReference>
<evidence type="ECO:0000256" key="3">
    <source>
        <dbReference type="PROSITE-ProRule" id="PRU00708"/>
    </source>
</evidence>
<protein>
    <recommendedName>
        <fullName evidence="6">Pentatricopeptide repeat-containing protein</fullName>
    </recommendedName>
</protein>
<dbReference type="AlphaFoldDB" id="A0AAP0NSP6"/>
<dbReference type="PANTHER" id="PTHR46128:SF211">
    <property type="entry name" value="PENTACOTRIPEPTIDE-REPEAT REGION OF PRORP DOMAIN-CONTAINING PROTEIN"/>
    <property type="match status" value="1"/>
</dbReference>
<dbReference type="NCBIfam" id="TIGR00756">
    <property type="entry name" value="PPR"/>
    <property type="match status" value="2"/>
</dbReference>
<dbReference type="PROSITE" id="PS51375">
    <property type="entry name" value="PPR"/>
    <property type="match status" value="2"/>
</dbReference>
<evidence type="ECO:0000313" key="4">
    <source>
        <dbReference type="EMBL" id="KAK9116305.1"/>
    </source>
</evidence>
<dbReference type="Pfam" id="PF12854">
    <property type="entry name" value="PPR_1"/>
    <property type="match status" value="2"/>
</dbReference>
<name>A0AAP0NSP6_9MAGN</name>
<evidence type="ECO:0000313" key="5">
    <source>
        <dbReference type="Proteomes" id="UP001417504"/>
    </source>
</evidence>
<accession>A0AAP0NSP6</accession>
<dbReference type="PANTHER" id="PTHR46128">
    <property type="entry name" value="MITOCHONDRIAL GROUP I INTRON SPLICING FACTOR CCM1"/>
    <property type="match status" value="1"/>
</dbReference>
<evidence type="ECO:0000256" key="2">
    <source>
        <dbReference type="ARBA" id="ARBA00022737"/>
    </source>
</evidence>
<keyword evidence="5" id="KW-1185">Reference proteome</keyword>
<gene>
    <name evidence="4" type="ORF">Sjap_015252</name>
</gene>
<keyword evidence="2" id="KW-0677">Repeat</keyword>